<dbReference type="SMART" id="SM00184">
    <property type="entry name" value="RING"/>
    <property type="match status" value="2"/>
</dbReference>
<accession>A0A7S3P536</accession>
<feature type="domain" description="RING-type" evidence="15">
    <location>
        <begin position="296"/>
        <end position="346"/>
    </location>
</feature>
<evidence type="ECO:0000256" key="4">
    <source>
        <dbReference type="ARBA" id="ARBA00012251"/>
    </source>
</evidence>
<evidence type="ECO:0000256" key="7">
    <source>
        <dbReference type="ARBA" id="ARBA00022723"/>
    </source>
</evidence>
<dbReference type="SMART" id="SM00647">
    <property type="entry name" value="IBR"/>
    <property type="match status" value="2"/>
</dbReference>
<proteinExistence type="predicted"/>
<dbReference type="SUPFAM" id="SSF57850">
    <property type="entry name" value="RING/U-box"/>
    <property type="match status" value="3"/>
</dbReference>
<dbReference type="GO" id="GO:0008270">
    <property type="term" value="F:zinc ion binding"/>
    <property type="evidence" value="ECO:0007669"/>
    <property type="project" value="UniProtKB-KW"/>
</dbReference>
<dbReference type="InterPro" id="IPR017907">
    <property type="entry name" value="Znf_RING_CS"/>
</dbReference>
<evidence type="ECO:0000256" key="8">
    <source>
        <dbReference type="ARBA" id="ARBA00022737"/>
    </source>
</evidence>
<evidence type="ECO:0000256" key="5">
    <source>
        <dbReference type="ARBA" id="ARBA00022679"/>
    </source>
</evidence>
<comment type="catalytic activity">
    <reaction evidence="1">
        <text>[E2 ubiquitin-conjugating enzyme]-S-ubiquitinyl-L-cysteine + [acceptor protein]-L-lysine = [E2 ubiquitin-conjugating enzyme]-L-cysteine + [acceptor protein]-N(6)-ubiquitinyl-L-lysine.</text>
        <dbReference type="EC" id="2.3.2.31"/>
    </reaction>
</comment>
<protein>
    <recommendedName>
        <fullName evidence="4">RBR-type E3 ubiquitin transferase</fullName>
        <ecNumber evidence="4">2.3.2.31</ecNumber>
    </recommendedName>
</protein>
<evidence type="ECO:0000256" key="3">
    <source>
        <dbReference type="ARBA" id="ARBA00004906"/>
    </source>
</evidence>
<keyword evidence="8" id="KW-0677">Repeat</keyword>
<evidence type="ECO:0000256" key="11">
    <source>
        <dbReference type="ARBA" id="ARBA00022833"/>
    </source>
</evidence>
<dbReference type="InterPro" id="IPR031127">
    <property type="entry name" value="E3_UB_ligase_RBR"/>
</dbReference>
<dbReference type="FunFam" id="3.30.40.10:FF:000051">
    <property type="entry name" value="RBR-type E3 ubiquitin transferase"/>
    <property type="match status" value="1"/>
</dbReference>
<dbReference type="PROSITE" id="PS00518">
    <property type="entry name" value="ZF_RING_1"/>
    <property type="match status" value="1"/>
</dbReference>
<evidence type="ECO:0000256" key="2">
    <source>
        <dbReference type="ARBA" id="ARBA00004167"/>
    </source>
</evidence>
<keyword evidence="13" id="KW-0472">Membrane</keyword>
<evidence type="ECO:0000256" key="9">
    <source>
        <dbReference type="ARBA" id="ARBA00022771"/>
    </source>
</evidence>
<evidence type="ECO:0000313" key="17">
    <source>
        <dbReference type="EMBL" id="CAE0407560.1"/>
    </source>
</evidence>
<dbReference type="EMBL" id="HBIM01006319">
    <property type="protein sequence ID" value="CAE0407560.1"/>
    <property type="molecule type" value="Transcribed_RNA"/>
</dbReference>
<evidence type="ECO:0000256" key="14">
    <source>
        <dbReference type="PROSITE-ProRule" id="PRU00175"/>
    </source>
</evidence>
<evidence type="ECO:0000256" key="13">
    <source>
        <dbReference type="ARBA" id="ARBA00023136"/>
    </source>
</evidence>
<dbReference type="AlphaFoldDB" id="A0A7S3P536"/>
<dbReference type="CDD" id="cd16773">
    <property type="entry name" value="RING-HC_RBR_TRIAD1"/>
    <property type="match status" value="1"/>
</dbReference>
<comment type="subcellular location">
    <subcellularLocation>
        <location evidence="2">Membrane</location>
        <topology evidence="2">Single-pass membrane protein</topology>
    </subcellularLocation>
</comment>
<dbReference type="InterPro" id="IPR001841">
    <property type="entry name" value="Znf_RING"/>
</dbReference>
<reference evidence="17" key="1">
    <citation type="submission" date="2021-01" db="EMBL/GenBank/DDBJ databases">
        <authorList>
            <person name="Corre E."/>
            <person name="Pelletier E."/>
            <person name="Niang G."/>
            <person name="Scheremetjew M."/>
            <person name="Finn R."/>
            <person name="Kale V."/>
            <person name="Holt S."/>
            <person name="Cochrane G."/>
            <person name="Meng A."/>
            <person name="Brown T."/>
            <person name="Cohen L."/>
        </authorList>
    </citation>
    <scope>NUCLEOTIDE SEQUENCE</scope>
    <source>
        <strain evidence="17">CCMP127</strain>
    </source>
</reference>
<keyword evidence="7" id="KW-0479">Metal-binding</keyword>
<evidence type="ECO:0000256" key="10">
    <source>
        <dbReference type="ARBA" id="ARBA00022786"/>
    </source>
</evidence>
<dbReference type="PANTHER" id="PTHR11685">
    <property type="entry name" value="RBR FAMILY RING FINGER AND IBR DOMAIN-CONTAINING"/>
    <property type="match status" value="1"/>
</dbReference>
<organism evidence="17">
    <name type="scientific">Amphora coffeiformis</name>
    <dbReference type="NCBI Taxonomy" id="265554"/>
    <lineage>
        <taxon>Eukaryota</taxon>
        <taxon>Sar</taxon>
        <taxon>Stramenopiles</taxon>
        <taxon>Ochrophyta</taxon>
        <taxon>Bacillariophyta</taxon>
        <taxon>Bacillariophyceae</taxon>
        <taxon>Bacillariophycidae</taxon>
        <taxon>Thalassiophysales</taxon>
        <taxon>Catenulaceae</taxon>
        <taxon>Amphora</taxon>
    </lineage>
</organism>
<evidence type="ECO:0000256" key="12">
    <source>
        <dbReference type="ARBA" id="ARBA00022989"/>
    </source>
</evidence>
<name>A0A7S3P536_9STRA</name>
<keyword evidence="12" id="KW-1133">Transmembrane helix</keyword>
<dbReference type="GO" id="GO:0016567">
    <property type="term" value="P:protein ubiquitination"/>
    <property type="evidence" value="ECO:0007669"/>
    <property type="project" value="InterPro"/>
</dbReference>
<keyword evidence="6" id="KW-0812">Transmembrane</keyword>
<keyword evidence="11" id="KW-0862">Zinc</keyword>
<comment type="pathway">
    <text evidence="3">Protein modification; protein ubiquitination.</text>
</comment>
<evidence type="ECO:0000256" key="6">
    <source>
        <dbReference type="ARBA" id="ARBA00022692"/>
    </source>
</evidence>
<dbReference type="InterPro" id="IPR002867">
    <property type="entry name" value="IBR_dom"/>
</dbReference>
<dbReference type="GO" id="GO:0005737">
    <property type="term" value="C:cytoplasm"/>
    <property type="evidence" value="ECO:0007669"/>
    <property type="project" value="UniProtKB-ARBA"/>
</dbReference>
<evidence type="ECO:0000256" key="1">
    <source>
        <dbReference type="ARBA" id="ARBA00001798"/>
    </source>
</evidence>
<sequence length="652" mass="73489">MDILYQVGNLVVDQPMRHRGRQPRNNNTAQNLIQENRRQIGERSPVLQDCVATRIEAYEVVGRLMSTFGNQRRHGESIGFQNLICILKCLGNDTHAGVQPALRQTARRFVEVYQLDAQTIVMEYQQARKLMDSLLLPLLNAATSTSDSAREFSVAVAAHVLGQLDPLPAKYLCQFMTRDPVDSVAKLARVSLKKLNGLAPDLARPVNVTYINLSLDSDVQALKQEMENRTAIVACSMDVSSDVAFSLLSKEQFAVAQTISAMQNDFDTYIRDCGVYNRLTKGSNFCNGTDSKEHFCEICYENVSGSQVFALACQHYFCKECWGEAITTAFGDGESTMTSLKCPRHQCPERLTRADLEVLAPNFLEKWNNAAIKEFVLKSSDHSFCPGADCTVVANIASDVTKNYPASCGLCGTSFCFQCGKSPHRPATCDIIKRYEAIMQEFSELEHIMKECPACFVRIQKNGGCNHMTCTHCGHEFCWVCLSPNWSDHSCNIFQELEQQDDANRRARFFSHRVNAHRMSERFAREGIKQLDDTIEDLARKIYVEDEEEAYQCIENGLTVLADARNFLLNSYIAAFGLNRDNVYKHEFETHQAQVELLTERLSQLTESLEGESFKAGEEKVFQARLKSILLTSGALSLYIRRVDLFMSSFMS</sequence>
<dbReference type="GO" id="GO:0031090">
    <property type="term" value="C:organelle membrane"/>
    <property type="evidence" value="ECO:0007669"/>
    <property type="project" value="UniProtKB-ARBA"/>
</dbReference>
<evidence type="ECO:0000259" key="16">
    <source>
        <dbReference type="PROSITE" id="PS51873"/>
    </source>
</evidence>
<dbReference type="EC" id="2.3.2.31" evidence="4"/>
<keyword evidence="9 14" id="KW-0863">Zinc-finger</keyword>
<dbReference type="InterPro" id="IPR013083">
    <property type="entry name" value="Znf_RING/FYVE/PHD"/>
</dbReference>
<dbReference type="Gene3D" id="1.20.120.1750">
    <property type="match status" value="1"/>
</dbReference>
<dbReference type="InterPro" id="IPR044066">
    <property type="entry name" value="TRIAD_supradom"/>
</dbReference>
<dbReference type="GO" id="GO:0061630">
    <property type="term" value="F:ubiquitin protein ligase activity"/>
    <property type="evidence" value="ECO:0007669"/>
    <property type="project" value="UniProtKB-EC"/>
</dbReference>
<feature type="domain" description="RING-type" evidence="16">
    <location>
        <begin position="292"/>
        <end position="501"/>
    </location>
</feature>
<dbReference type="Gene3D" id="3.30.40.10">
    <property type="entry name" value="Zinc/RING finger domain, C3HC4 (zinc finger)"/>
    <property type="match status" value="1"/>
</dbReference>
<dbReference type="PROSITE" id="PS50089">
    <property type="entry name" value="ZF_RING_2"/>
    <property type="match status" value="1"/>
</dbReference>
<gene>
    <name evidence="17" type="ORF">ACOF00016_LOCUS5380</name>
</gene>
<dbReference type="Pfam" id="PF01485">
    <property type="entry name" value="IBR"/>
    <property type="match status" value="1"/>
</dbReference>
<keyword evidence="5" id="KW-0808">Transferase</keyword>
<evidence type="ECO:0000259" key="15">
    <source>
        <dbReference type="PROSITE" id="PS50089"/>
    </source>
</evidence>
<keyword evidence="10" id="KW-0833">Ubl conjugation pathway</keyword>
<dbReference type="Pfam" id="PF22191">
    <property type="entry name" value="IBR_1"/>
    <property type="match status" value="1"/>
</dbReference>
<dbReference type="PROSITE" id="PS51873">
    <property type="entry name" value="TRIAD"/>
    <property type="match status" value="1"/>
</dbReference>